<dbReference type="InterPro" id="IPR036249">
    <property type="entry name" value="Thioredoxin-like_sf"/>
</dbReference>
<organism evidence="7 8">
    <name type="scientific">Candidatus Avisuccinivibrio stercorigallinarum</name>
    <dbReference type="NCBI Taxonomy" id="2840704"/>
    <lineage>
        <taxon>Bacteria</taxon>
        <taxon>Pseudomonadati</taxon>
        <taxon>Pseudomonadota</taxon>
        <taxon>Gammaproteobacteria</taxon>
        <taxon>Aeromonadales</taxon>
        <taxon>Succinivibrionaceae</taxon>
        <taxon>Succinivibrionaceae incertae sedis</taxon>
        <taxon>Candidatus Avisuccinivibrio</taxon>
    </lineage>
</organism>
<feature type="domain" description="FAD/NAD(P)-binding" evidence="5">
    <location>
        <begin position="8"/>
        <end position="300"/>
    </location>
</feature>
<dbReference type="PRINTS" id="PR00368">
    <property type="entry name" value="FADPNR"/>
</dbReference>
<evidence type="ECO:0000313" key="7">
    <source>
        <dbReference type="EMBL" id="MBO8416846.1"/>
    </source>
</evidence>
<accession>A0A9D9DBZ1</accession>
<evidence type="ECO:0000259" key="6">
    <source>
        <dbReference type="Pfam" id="PF13192"/>
    </source>
</evidence>
<dbReference type="GO" id="GO:0016491">
    <property type="term" value="F:oxidoreductase activity"/>
    <property type="evidence" value="ECO:0007669"/>
    <property type="project" value="UniProtKB-KW"/>
</dbReference>
<dbReference type="Proteomes" id="UP000823631">
    <property type="component" value="Unassembled WGS sequence"/>
</dbReference>
<dbReference type="InterPro" id="IPR023753">
    <property type="entry name" value="FAD/NAD-binding_dom"/>
</dbReference>
<dbReference type="SUPFAM" id="SSF51905">
    <property type="entry name" value="FAD/NAD(P)-binding domain"/>
    <property type="match status" value="1"/>
</dbReference>
<dbReference type="Gene3D" id="3.40.30.80">
    <property type="match status" value="1"/>
</dbReference>
<dbReference type="EMBL" id="JADINH010000215">
    <property type="protein sequence ID" value="MBO8416846.1"/>
    <property type="molecule type" value="Genomic_DNA"/>
</dbReference>
<comment type="function">
    <text evidence="4">Serves to protect the cell against DNA damage by alkyl hydroperoxides. It can use either NADH or NADPH as electron donor for direct reduction of redox dyes or of alkyl hydroperoxides when combined with the AhpC protein.</text>
</comment>
<dbReference type="PANTHER" id="PTHR48105">
    <property type="entry name" value="THIOREDOXIN REDUCTASE 1-RELATED-RELATED"/>
    <property type="match status" value="1"/>
</dbReference>
<protein>
    <recommendedName>
        <fullName evidence="1">Alkyl hydroperoxide reductase subunit F</fullName>
    </recommendedName>
</protein>
<evidence type="ECO:0000256" key="2">
    <source>
        <dbReference type="ARBA" id="ARBA00022630"/>
    </source>
</evidence>
<reference evidence="7" key="1">
    <citation type="submission" date="2020-10" db="EMBL/GenBank/DDBJ databases">
        <authorList>
            <person name="Gilroy R."/>
        </authorList>
    </citation>
    <scope>NUCLEOTIDE SEQUENCE</scope>
    <source>
        <strain evidence="7">17213</strain>
    </source>
</reference>
<dbReference type="NCBIfam" id="TIGR03143">
    <property type="entry name" value="AhpF_homolog"/>
    <property type="match status" value="1"/>
</dbReference>
<sequence length="547" mass="58723">MPSNNELYDAVIVGGGPAGLTAALYLARARYRVLVVEKDRFGGQITITHEVVNYPGVESTSGEALTETMRRQAQNFGAEFLLAEVTDLKLEGDIKTLVTSRGTLRAFAVLIATGANPRRIGFKGEQEFRGRGVAYCATCDGEFFTGKELLVIGGGFASAEESMFLTRYASKITILIRKDGFSCAKSIADEVAEHSKITVKCHHELKAVEGNDMGITKAVLYNNQTGETFDYTAADGDTFGVFVFAGYVPNTGLVKDKVALNEQGYVITSADKETNVPGVFAAGDVCIKALRQVVTATADGALAAAAMEKVAAKMHEKTGLVPEVPNAVRKAPEQPRASLAPEPQSGSFVSADMVPQLNAVFERMASKLTLEVHSDGQDKGRELAAAMQELAALTDKLDTKVVEGGESELPCVKLMREDGSWSGLAFHGVPGGHEFTSFILGLYNAAGPGQQIDEQDAERAKGLDKELKLQVLVSLSCTMCPDLVTAAQRLASLNAKVSAEVYDVNLFPDLRTQYKVMSVPCLVVNGEHISFGRKNLTELLDYLEKLA</sequence>
<keyword evidence="3" id="KW-0560">Oxidoreductase</keyword>
<reference evidence="7" key="2">
    <citation type="journal article" date="2021" name="PeerJ">
        <title>Extensive microbial diversity within the chicken gut microbiome revealed by metagenomics and culture.</title>
        <authorList>
            <person name="Gilroy R."/>
            <person name="Ravi A."/>
            <person name="Getino M."/>
            <person name="Pursley I."/>
            <person name="Horton D.L."/>
            <person name="Alikhan N.F."/>
            <person name="Baker D."/>
            <person name="Gharbi K."/>
            <person name="Hall N."/>
            <person name="Watson M."/>
            <person name="Adriaenssens E.M."/>
            <person name="Foster-Nyarko E."/>
            <person name="Jarju S."/>
            <person name="Secka A."/>
            <person name="Antonio M."/>
            <person name="Oren A."/>
            <person name="Chaudhuri R.R."/>
            <person name="La Ragione R."/>
            <person name="Hildebrand F."/>
            <person name="Pallen M.J."/>
        </authorList>
    </citation>
    <scope>NUCLEOTIDE SEQUENCE</scope>
    <source>
        <strain evidence="7">17213</strain>
    </source>
</reference>
<keyword evidence="2" id="KW-0285">Flavoprotein</keyword>
<feature type="domain" description="Thioredoxin-like fold" evidence="6">
    <location>
        <begin position="468"/>
        <end position="535"/>
    </location>
</feature>
<dbReference type="Pfam" id="PF13192">
    <property type="entry name" value="Thioredoxin_3"/>
    <property type="match status" value="1"/>
</dbReference>
<evidence type="ECO:0000256" key="3">
    <source>
        <dbReference type="ARBA" id="ARBA00023002"/>
    </source>
</evidence>
<name>A0A9D9DBZ1_9GAMM</name>
<dbReference type="InterPro" id="IPR017561">
    <property type="entry name" value="AhpF_homologue_put"/>
</dbReference>
<dbReference type="PROSITE" id="PS51354">
    <property type="entry name" value="GLUTAREDOXIN_2"/>
    <property type="match status" value="1"/>
</dbReference>
<dbReference type="Pfam" id="PF07992">
    <property type="entry name" value="Pyr_redox_2"/>
    <property type="match status" value="1"/>
</dbReference>
<dbReference type="InterPro" id="IPR036188">
    <property type="entry name" value="FAD/NAD-bd_sf"/>
</dbReference>
<dbReference type="PRINTS" id="PR00469">
    <property type="entry name" value="PNDRDTASEII"/>
</dbReference>
<evidence type="ECO:0000256" key="1">
    <source>
        <dbReference type="ARBA" id="ARBA00020059"/>
    </source>
</evidence>
<evidence type="ECO:0000256" key="4">
    <source>
        <dbReference type="ARBA" id="ARBA00024806"/>
    </source>
</evidence>
<dbReference type="SUPFAM" id="SSF52833">
    <property type="entry name" value="Thioredoxin-like"/>
    <property type="match status" value="2"/>
</dbReference>
<dbReference type="AlphaFoldDB" id="A0A9D9DBZ1"/>
<dbReference type="InterPro" id="IPR012336">
    <property type="entry name" value="Thioredoxin-like_fold"/>
</dbReference>
<evidence type="ECO:0000313" key="8">
    <source>
        <dbReference type="Proteomes" id="UP000823631"/>
    </source>
</evidence>
<dbReference type="Gene3D" id="3.50.50.60">
    <property type="entry name" value="FAD/NAD(P)-binding domain"/>
    <property type="match status" value="2"/>
</dbReference>
<proteinExistence type="predicted"/>
<evidence type="ECO:0000259" key="5">
    <source>
        <dbReference type="Pfam" id="PF07992"/>
    </source>
</evidence>
<gene>
    <name evidence="7" type="ORF">IAB19_10740</name>
</gene>
<comment type="caution">
    <text evidence="7">The sequence shown here is derived from an EMBL/GenBank/DDBJ whole genome shotgun (WGS) entry which is preliminary data.</text>
</comment>
<dbReference type="InterPro" id="IPR050097">
    <property type="entry name" value="Ferredoxin-NADP_redctase_2"/>
</dbReference>